<sequence length="322" mass="38418">MVLLLPTHLKHPPSKPAKLSAHPNHCGSQHYTPHCAFHYHLVHVKFHNDHKLDFHHSVLCSPFNERAHYHHTSYYYHNNHGFDLPYGILYERAHYHHNSHGFDFPCGILYKCAHYHHASYHNHHCFDFHHSVLCSPFNERAHYHHYNNHGFDFPYGILYKCAHYHLDYPTYIHHSVNLDNSSILYNAFDESSHNDNKLKYHQHHVDHHKAIHDDDSDCSYHHPIRLHHGSEGTANHFQLCNQPQRPTLHHPCTTHHNYHPHHHHDPVRRANHPFQLHYHPQRPTLCNHNDGTNIDDHKICHDVGRRLLLLPQRSSLRHYRPY</sequence>
<dbReference type="Proteomes" id="UP000186922">
    <property type="component" value="Unassembled WGS sequence"/>
</dbReference>
<dbReference type="EMBL" id="BDGG01000001">
    <property type="protein sequence ID" value="GAU90187.1"/>
    <property type="molecule type" value="Genomic_DNA"/>
</dbReference>
<accession>A0A1D1USH4</accession>
<gene>
    <name evidence="1" type="primary">RvY_02641</name>
    <name evidence="1" type="synonym">RvY_02641.2</name>
    <name evidence="1" type="ORF">RvY_02641-2</name>
</gene>
<protein>
    <submittedName>
        <fullName evidence="1">Uncharacterized protein</fullName>
    </submittedName>
</protein>
<dbReference type="AlphaFoldDB" id="A0A1D1USH4"/>
<proteinExistence type="predicted"/>
<keyword evidence="2" id="KW-1185">Reference proteome</keyword>
<comment type="caution">
    <text evidence="1">The sequence shown here is derived from an EMBL/GenBank/DDBJ whole genome shotgun (WGS) entry which is preliminary data.</text>
</comment>
<evidence type="ECO:0000313" key="2">
    <source>
        <dbReference type="Proteomes" id="UP000186922"/>
    </source>
</evidence>
<organism evidence="1 2">
    <name type="scientific">Ramazzottius varieornatus</name>
    <name type="common">Water bear</name>
    <name type="synonym">Tardigrade</name>
    <dbReference type="NCBI Taxonomy" id="947166"/>
    <lineage>
        <taxon>Eukaryota</taxon>
        <taxon>Metazoa</taxon>
        <taxon>Ecdysozoa</taxon>
        <taxon>Tardigrada</taxon>
        <taxon>Eutardigrada</taxon>
        <taxon>Parachela</taxon>
        <taxon>Hypsibioidea</taxon>
        <taxon>Ramazzottiidae</taxon>
        <taxon>Ramazzottius</taxon>
    </lineage>
</organism>
<name>A0A1D1USH4_RAMVA</name>
<reference evidence="1 2" key="1">
    <citation type="journal article" date="2016" name="Nat. Commun.">
        <title>Extremotolerant tardigrade genome and improved radiotolerance of human cultured cells by tardigrade-unique protein.</title>
        <authorList>
            <person name="Hashimoto T."/>
            <person name="Horikawa D.D."/>
            <person name="Saito Y."/>
            <person name="Kuwahara H."/>
            <person name="Kozuka-Hata H."/>
            <person name="Shin-I T."/>
            <person name="Minakuchi Y."/>
            <person name="Ohishi K."/>
            <person name="Motoyama A."/>
            <person name="Aizu T."/>
            <person name="Enomoto A."/>
            <person name="Kondo K."/>
            <person name="Tanaka S."/>
            <person name="Hara Y."/>
            <person name="Koshikawa S."/>
            <person name="Sagara H."/>
            <person name="Miura T."/>
            <person name="Yokobori S."/>
            <person name="Miyagawa K."/>
            <person name="Suzuki Y."/>
            <person name="Kubo T."/>
            <person name="Oyama M."/>
            <person name="Kohara Y."/>
            <person name="Fujiyama A."/>
            <person name="Arakawa K."/>
            <person name="Katayama T."/>
            <person name="Toyoda A."/>
            <person name="Kunieda T."/>
        </authorList>
    </citation>
    <scope>NUCLEOTIDE SEQUENCE [LARGE SCALE GENOMIC DNA]</scope>
    <source>
        <strain evidence="1 2">YOKOZUNA-1</strain>
    </source>
</reference>
<evidence type="ECO:0000313" key="1">
    <source>
        <dbReference type="EMBL" id="GAU90187.1"/>
    </source>
</evidence>